<proteinExistence type="predicted"/>
<name>A0A7X2PCD2_9SPIO</name>
<feature type="signal peptide" evidence="1">
    <location>
        <begin position="1"/>
        <end position="19"/>
    </location>
</feature>
<reference evidence="2 3" key="1">
    <citation type="submission" date="2019-08" db="EMBL/GenBank/DDBJ databases">
        <title>In-depth cultivation of the pig gut microbiome towards novel bacterial diversity and tailored functional studies.</title>
        <authorList>
            <person name="Wylensek D."/>
            <person name="Hitch T.C.A."/>
            <person name="Clavel T."/>
        </authorList>
    </citation>
    <scope>NUCLEOTIDE SEQUENCE [LARGE SCALE GENOMIC DNA]</scope>
    <source>
        <strain evidence="2 3">NM-380-WT-3C1</strain>
    </source>
</reference>
<dbReference type="AlphaFoldDB" id="A0A7X2PCD2"/>
<protein>
    <submittedName>
        <fullName evidence="2">Uncharacterized protein</fullName>
    </submittedName>
</protein>
<keyword evidence="3" id="KW-1185">Reference proteome</keyword>
<dbReference type="EMBL" id="VUNN01000009">
    <property type="protein sequence ID" value="MSU06309.1"/>
    <property type="molecule type" value="Genomic_DNA"/>
</dbReference>
<dbReference type="Proteomes" id="UP000460549">
    <property type="component" value="Unassembled WGS sequence"/>
</dbReference>
<accession>A0A7X2PCD2</accession>
<feature type="chain" id="PRO_5030980102" evidence="1">
    <location>
        <begin position="20"/>
        <end position="301"/>
    </location>
</feature>
<dbReference type="Gene3D" id="1.25.40.10">
    <property type="entry name" value="Tetratricopeptide repeat domain"/>
    <property type="match status" value="1"/>
</dbReference>
<evidence type="ECO:0000256" key="1">
    <source>
        <dbReference type="SAM" id="SignalP"/>
    </source>
</evidence>
<organism evidence="2 3">
    <name type="scientific">Bullifex porci</name>
    <dbReference type="NCBI Taxonomy" id="2606638"/>
    <lineage>
        <taxon>Bacteria</taxon>
        <taxon>Pseudomonadati</taxon>
        <taxon>Spirochaetota</taxon>
        <taxon>Spirochaetia</taxon>
        <taxon>Spirochaetales</taxon>
        <taxon>Spirochaetaceae</taxon>
        <taxon>Bullifex</taxon>
    </lineage>
</organism>
<comment type="caution">
    <text evidence="2">The sequence shown here is derived from an EMBL/GenBank/DDBJ whole genome shotgun (WGS) entry which is preliminary data.</text>
</comment>
<gene>
    <name evidence="2" type="ORF">FYJ80_05890</name>
</gene>
<evidence type="ECO:0000313" key="3">
    <source>
        <dbReference type="Proteomes" id="UP000460549"/>
    </source>
</evidence>
<sequence length="301" mass="34436">MKKLLAIVMMLIIASTLFAAFNPAYSDYQFYNVHDYQTDKAYLEKSLNQAADNSEKAEILWRLSRNVLTLTDDIEKTSENKQARLDGYEKAQELAQQSVDLVESYNAYHWLASAIGRIGQVNGPLNSLSKAKPMRALVEKVQNDFNADYTDSWYVLGILYNQLPGGISFGDKDFAISYMRRCVDTQDNVNRNNLTNYLELAQQLVDRDWSASKRAKEFDKMQKKYNAETVPTEKMKYYEGKDGKNGKPFYSTVTQDKISDKQEAVMILKYALAFYEKTPVKFDSDASKLDEINKLLAAITK</sequence>
<dbReference type="InterPro" id="IPR011990">
    <property type="entry name" value="TPR-like_helical_dom_sf"/>
</dbReference>
<keyword evidence="1" id="KW-0732">Signal</keyword>
<dbReference type="RefSeq" id="WP_154425285.1">
    <property type="nucleotide sequence ID" value="NZ_JAQYPZ010000158.1"/>
</dbReference>
<evidence type="ECO:0000313" key="2">
    <source>
        <dbReference type="EMBL" id="MSU06309.1"/>
    </source>
</evidence>